<comment type="caution">
    <text evidence="2">The sequence shown here is derived from an EMBL/GenBank/DDBJ whole genome shotgun (WGS) entry which is preliminary data.</text>
</comment>
<gene>
    <name evidence="2" type="ORF">GCM10011323_26120</name>
</gene>
<dbReference type="EMBL" id="BMFP01000005">
    <property type="protein sequence ID" value="GGG20935.1"/>
    <property type="molecule type" value="Genomic_DNA"/>
</dbReference>
<dbReference type="Gene3D" id="2.40.160.20">
    <property type="match status" value="1"/>
</dbReference>
<organism evidence="2 3">
    <name type="scientific">Pontibacter amylolyticus</name>
    <dbReference type="NCBI Taxonomy" id="1424080"/>
    <lineage>
        <taxon>Bacteria</taxon>
        <taxon>Pseudomonadati</taxon>
        <taxon>Bacteroidota</taxon>
        <taxon>Cytophagia</taxon>
        <taxon>Cytophagales</taxon>
        <taxon>Hymenobacteraceae</taxon>
        <taxon>Pontibacter</taxon>
    </lineage>
</organism>
<reference evidence="3" key="1">
    <citation type="journal article" date="2019" name="Int. J. Syst. Evol. Microbiol.">
        <title>The Global Catalogue of Microorganisms (GCM) 10K type strain sequencing project: providing services to taxonomists for standard genome sequencing and annotation.</title>
        <authorList>
            <consortium name="The Broad Institute Genomics Platform"/>
            <consortium name="The Broad Institute Genome Sequencing Center for Infectious Disease"/>
            <person name="Wu L."/>
            <person name="Ma J."/>
        </authorList>
    </citation>
    <scope>NUCLEOTIDE SEQUENCE [LARGE SCALE GENOMIC DNA]</scope>
    <source>
        <strain evidence="3">CGMCC 1.12749</strain>
    </source>
</reference>
<evidence type="ECO:0000313" key="3">
    <source>
        <dbReference type="Proteomes" id="UP000634043"/>
    </source>
</evidence>
<dbReference type="RefSeq" id="WP_188501966.1">
    <property type="nucleotide sequence ID" value="NZ_BMFP01000005.1"/>
</dbReference>
<protein>
    <recommendedName>
        <fullName evidence="4">Acyloxyacyl hydrolase</fullName>
    </recommendedName>
</protein>
<evidence type="ECO:0000313" key="2">
    <source>
        <dbReference type="EMBL" id="GGG20935.1"/>
    </source>
</evidence>
<sequence length="373" mass="42351">MKHPLQALALYLLFTICSFSAVLAQPSEIPAFTKAPWSVGANAYYGTLFRYRSGLSVLNFTHPYAVEVYANKHTIGKRNWERQYNHPQVGFALSYYNYGVPDELGEAVSLTSYLDNTLLQFKKSSLRFNLGTGLVYSTRHYTPGTNEQNMAIGSKFTFALRGTVRYEFPIKEHVYLNLNLAFRHFSNGALNKPNNGMNFPLLGVGLRYQPGEVRLLDVQDTTAALLDKRLYFNLRLAGGVKEVLRIDEKHPMYSLSAYASKRVSQKSTLLLGADGFYNTAVREEFINKSQPVPDEVLDQWLSGVTVGHELHLDKLSFVFQLGRYVHQPYGLYPSYYQRYGLKYNLHQHVSAGVMLLAHTRSAHVIEWGFGLHL</sequence>
<accession>A0ABQ1WA61</accession>
<feature type="chain" id="PRO_5046337412" description="Acyloxyacyl hydrolase" evidence="1">
    <location>
        <begin position="25"/>
        <end position="373"/>
    </location>
</feature>
<keyword evidence="1" id="KW-0732">Signal</keyword>
<name>A0ABQ1WA61_9BACT</name>
<dbReference type="Proteomes" id="UP000634043">
    <property type="component" value="Unassembled WGS sequence"/>
</dbReference>
<proteinExistence type="predicted"/>
<evidence type="ECO:0000256" key="1">
    <source>
        <dbReference type="SAM" id="SignalP"/>
    </source>
</evidence>
<dbReference type="InterPro" id="IPR018550">
    <property type="entry name" value="Lipid-A_deacylase-rel"/>
</dbReference>
<evidence type="ECO:0008006" key="4">
    <source>
        <dbReference type="Google" id="ProtNLM"/>
    </source>
</evidence>
<keyword evidence="3" id="KW-1185">Reference proteome</keyword>
<feature type="signal peptide" evidence="1">
    <location>
        <begin position="1"/>
        <end position="24"/>
    </location>
</feature>
<dbReference type="Pfam" id="PF09411">
    <property type="entry name" value="PagL"/>
    <property type="match status" value="1"/>
</dbReference>